<sequence>MHVHNSILTIPFLFCTAIAAPHNHEHTLLPSPTSESASHNEIIKTVTVVTTQLVTTAITLYPLTFPTLHPSSNKSTTCPHSSMLHKVPGNRTWRSAPTITTLLSVSGSKSTTCPHSMSHIVPGNPISFSMSLPAPSLPLPSAGGNPKGKASACPKSKSIIIPETPSSTTTNFLAAEPNSSILSAQTAETSSILRVKPETEPTKGAAEMSILPIALGTPSEPGKAEKVDKVDIPHDPQLGGDEEGPPVWMAKHGRARRVNRTGNGVWRRTAARWAIEPVAGSKENGRLHAGAVTTYVGV</sequence>
<accession>A0A6A6HRW8</accession>
<gene>
    <name evidence="3" type="ORF">BU26DRAFT_511888</name>
</gene>
<protein>
    <submittedName>
        <fullName evidence="3">Uncharacterized protein</fullName>
    </submittedName>
</protein>
<evidence type="ECO:0000256" key="1">
    <source>
        <dbReference type="SAM" id="MobiDB-lite"/>
    </source>
</evidence>
<dbReference type="AlphaFoldDB" id="A0A6A6HRW8"/>
<dbReference type="EMBL" id="ML987215">
    <property type="protein sequence ID" value="KAF2240727.1"/>
    <property type="molecule type" value="Genomic_DNA"/>
</dbReference>
<reference evidence="3" key="1">
    <citation type="journal article" date="2020" name="Stud. Mycol.">
        <title>101 Dothideomycetes genomes: a test case for predicting lifestyles and emergence of pathogens.</title>
        <authorList>
            <person name="Haridas S."/>
            <person name="Albert R."/>
            <person name="Binder M."/>
            <person name="Bloem J."/>
            <person name="Labutti K."/>
            <person name="Salamov A."/>
            <person name="Andreopoulos B."/>
            <person name="Baker S."/>
            <person name="Barry K."/>
            <person name="Bills G."/>
            <person name="Bluhm B."/>
            <person name="Cannon C."/>
            <person name="Castanera R."/>
            <person name="Culley D."/>
            <person name="Daum C."/>
            <person name="Ezra D."/>
            <person name="Gonzalez J."/>
            <person name="Henrissat B."/>
            <person name="Kuo A."/>
            <person name="Liang C."/>
            <person name="Lipzen A."/>
            <person name="Lutzoni F."/>
            <person name="Magnuson J."/>
            <person name="Mondo S."/>
            <person name="Nolan M."/>
            <person name="Ohm R."/>
            <person name="Pangilinan J."/>
            <person name="Park H.-J."/>
            <person name="Ramirez L."/>
            <person name="Alfaro M."/>
            <person name="Sun H."/>
            <person name="Tritt A."/>
            <person name="Yoshinaga Y."/>
            <person name="Zwiers L.-H."/>
            <person name="Turgeon B."/>
            <person name="Goodwin S."/>
            <person name="Spatafora J."/>
            <person name="Crous P."/>
            <person name="Grigoriev I."/>
        </authorList>
    </citation>
    <scope>NUCLEOTIDE SEQUENCE</scope>
    <source>
        <strain evidence="3">CBS 122368</strain>
    </source>
</reference>
<evidence type="ECO:0000313" key="4">
    <source>
        <dbReference type="Proteomes" id="UP000800094"/>
    </source>
</evidence>
<feature type="chain" id="PRO_5025344303" evidence="2">
    <location>
        <begin position="20"/>
        <end position="298"/>
    </location>
</feature>
<dbReference type="GeneID" id="54580667"/>
<name>A0A6A6HRW8_9PLEO</name>
<keyword evidence="4" id="KW-1185">Reference proteome</keyword>
<feature type="signal peptide" evidence="2">
    <location>
        <begin position="1"/>
        <end position="19"/>
    </location>
</feature>
<feature type="region of interest" description="Disordered" evidence="1">
    <location>
        <begin position="139"/>
        <end position="171"/>
    </location>
</feature>
<proteinExistence type="predicted"/>
<evidence type="ECO:0000313" key="3">
    <source>
        <dbReference type="EMBL" id="KAF2240727.1"/>
    </source>
</evidence>
<feature type="compositionally biased region" description="Low complexity" evidence="1">
    <location>
        <begin position="154"/>
        <end position="170"/>
    </location>
</feature>
<dbReference type="RefSeq" id="XP_033675731.1">
    <property type="nucleotide sequence ID" value="XM_033827337.1"/>
</dbReference>
<organism evidence="3 4">
    <name type="scientific">Trematosphaeria pertusa</name>
    <dbReference type="NCBI Taxonomy" id="390896"/>
    <lineage>
        <taxon>Eukaryota</taxon>
        <taxon>Fungi</taxon>
        <taxon>Dikarya</taxon>
        <taxon>Ascomycota</taxon>
        <taxon>Pezizomycotina</taxon>
        <taxon>Dothideomycetes</taxon>
        <taxon>Pleosporomycetidae</taxon>
        <taxon>Pleosporales</taxon>
        <taxon>Massarineae</taxon>
        <taxon>Trematosphaeriaceae</taxon>
        <taxon>Trematosphaeria</taxon>
    </lineage>
</organism>
<dbReference type="Proteomes" id="UP000800094">
    <property type="component" value="Unassembled WGS sequence"/>
</dbReference>
<evidence type="ECO:0000256" key="2">
    <source>
        <dbReference type="SAM" id="SignalP"/>
    </source>
</evidence>
<keyword evidence="2" id="KW-0732">Signal</keyword>
<feature type="region of interest" description="Disordered" evidence="1">
    <location>
        <begin position="185"/>
        <end position="208"/>
    </location>
</feature>